<dbReference type="GO" id="GO:0003677">
    <property type="term" value="F:DNA binding"/>
    <property type="evidence" value="ECO:0007669"/>
    <property type="project" value="UniProtKB-KW"/>
</dbReference>
<evidence type="ECO:0000313" key="5">
    <source>
        <dbReference type="EMBL" id="TQR12798.1"/>
    </source>
</evidence>
<dbReference type="InterPro" id="IPR036390">
    <property type="entry name" value="WH_DNA-bd_sf"/>
</dbReference>
<dbReference type="RefSeq" id="WP_142607832.1">
    <property type="nucleotide sequence ID" value="NZ_VDGG01000026.1"/>
</dbReference>
<keyword evidence="6" id="KW-1185">Reference proteome</keyword>
<organism evidence="5 6">
    <name type="scientific">Psychrobacillus soli</name>
    <dbReference type="NCBI Taxonomy" id="1543965"/>
    <lineage>
        <taxon>Bacteria</taxon>
        <taxon>Bacillati</taxon>
        <taxon>Bacillota</taxon>
        <taxon>Bacilli</taxon>
        <taxon>Bacillales</taxon>
        <taxon>Bacillaceae</taxon>
        <taxon>Psychrobacillus</taxon>
    </lineage>
</organism>
<dbReference type="OrthoDB" id="114741at2"/>
<dbReference type="PROSITE" id="PS50949">
    <property type="entry name" value="HTH_GNTR"/>
    <property type="match status" value="1"/>
</dbReference>
<sequence length="228" mass="26200">MVKKIDTLEGKTKSEKVYEFLRAKILAAEYKPGDRLIIREIARQLEVSDIPVREAIKKLTADGLLEIKSHSGARIAPFNIKNLEEMFLIRLELEPLATRLAAKSATSEEIMLLENLVLEMEQHLKNNDIEEYTHTNRAFHKQLYRSSHAPVLIEIIENLYLRSENSKSIFQHDPDRLLASNEEHLAIVNALKNKDEENASKLIYAQKEHGFKVVLNALKVSSQFWGEN</sequence>
<dbReference type="SUPFAM" id="SSF48008">
    <property type="entry name" value="GntR ligand-binding domain-like"/>
    <property type="match status" value="1"/>
</dbReference>
<dbReference type="SMART" id="SM00895">
    <property type="entry name" value="FCD"/>
    <property type="match status" value="1"/>
</dbReference>
<feature type="domain" description="HTH gntR-type" evidence="4">
    <location>
        <begin position="11"/>
        <end position="78"/>
    </location>
</feature>
<dbReference type="EMBL" id="VDGG01000026">
    <property type="protein sequence ID" value="TQR12798.1"/>
    <property type="molecule type" value="Genomic_DNA"/>
</dbReference>
<evidence type="ECO:0000256" key="3">
    <source>
        <dbReference type="ARBA" id="ARBA00023163"/>
    </source>
</evidence>
<dbReference type="AlphaFoldDB" id="A0A544T5X0"/>
<dbReference type="PANTHER" id="PTHR43537">
    <property type="entry name" value="TRANSCRIPTIONAL REGULATOR, GNTR FAMILY"/>
    <property type="match status" value="1"/>
</dbReference>
<comment type="caution">
    <text evidence="5">The sequence shown here is derived from an EMBL/GenBank/DDBJ whole genome shotgun (WGS) entry which is preliminary data.</text>
</comment>
<dbReference type="Pfam" id="PF07729">
    <property type="entry name" value="FCD"/>
    <property type="match status" value="1"/>
</dbReference>
<dbReference type="GO" id="GO:0003700">
    <property type="term" value="F:DNA-binding transcription factor activity"/>
    <property type="evidence" value="ECO:0007669"/>
    <property type="project" value="InterPro"/>
</dbReference>
<dbReference type="InterPro" id="IPR036388">
    <property type="entry name" value="WH-like_DNA-bd_sf"/>
</dbReference>
<dbReference type="Gene3D" id="1.20.120.530">
    <property type="entry name" value="GntR ligand-binding domain-like"/>
    <property type="match status" value="1"/>
</dbReference>
<protein>
    <submittedName>
        <fullName evidence="5">GntR family transcriptional regulator</fullName>
    </submittedName>
</protein>
<evidence type="ECO:0000313" key="6">
    <source>
        <dbReference type="Proteomes" id="UP000318937"/>
    </source>
</evidence>
<reference evidence="5 6" key="1">
    <citation type="submission" date="2019-05" db="EMBL/GenBank/DDBJ databases">
        <title>Psychrobacillus vulpis sp. nov., a new species isolated from feces of a red fox that inhabits in The Tablas de Daimiel Natural Park, Albacete, Spain.</title>
        <authorList>
            <person name="Rodriguez M."/>
            <person name="Reina J.C."/>
            <person name="Bejar V."/>
            <person name="Llamas I."/>
        </authorList>
    </citation>
    <scope>NUCLEOTIDE SEQUENCE [LARGE SCALE GENOMIC DNA]</scope>
    <source>
        <strain evidence="5 6">NHI-2</strain>
    </source>
</reference>
<dbReference type="SMART" id="SM00345">
    <property type="entry name" value="HTH_GNTR"/>
    <property type="match status" value="1"/>
</dbReference>
<proteinExistence type="predicted"/>
<keyword evidence="2" id="KW-0238">DNA-binding</keyword>
<dbReference type="CDD" id="cd07377">
    <property type="entry name" value="WHTH_GntR"/>
    <property type="match status" value="1"/>
</dbReference>
<dbReference type="PANTHER" id="PTHR43537:SF24">
    <property type="entry name" value="GLUCONATE OPERON TRANSCRIPTIONAL REPRESSOR"/>
    <property type="match status" value="1"/>
</dbReference>
<gene>
    <name evidence="5" type="ORF">FG383_13055</name>
</gene>
<dbReference type="Gene3D" id="1.10.10.10">
    <property type="entry name" value="Winged helix-like DNA-binding domain superfamily/Winged helix DNA-binding domain"/>
    <property type="match status" value="1"/>
</dbReference>
<dbReference type="Proteomes" id="UP000318937">
    <property type="component" value="Unassembled WGS sequence"/>
</dbReference>
<dbReference type="InterPro" id="IPR008920">
    <property type="entry name" value="TF_FadR/GntR_C"/>
</dbReference>
<dbReference type="SUPFAM" id="SSF46785">
    <property type="entry name" value="Winged helix' DNA-binding domain"/>
    <property type="match status" value="1"/>
</dbReference>
<dbReference type="InterPro" id="IPR011711">
    <property type="entry name" value="GntR_C"/>
</dbReference>
<evidence type="ECO:0000256" key="2">
    <source>
        <dbReference type="ARBA" id="ARBA00023125"/>
    </source>
</evidence>
<keyword evidence="1" id="KW-0805">Transcription regulation</keyword>
<dbReference type="InterPro" id="IPR000524">
    <property type="entry name" value="Tscrpt_reg_HTH_GntR"/>
</dbReference>
<evidence type="ECO:0000259" key="4">
    <source>
        <dbReference type="PROSITE" id="PS50949"/>
    </source>
</evidence>
<evidence type="ECO:0000256" key="1">
    <source>
        <dbReference type="ARBA" id="ARBA00023015"/>
    </source>
</evidence>
<accession>A0A544T5X0</accession>
<keyword evidence="3" id="KW-0804">Transcription</keyword>
<dbReference type="Pfam" id="PF00392">
    <property type="entry name" value="GntR"/>
    <property type="match status" value="1"/>
</dbReference>
<name>A0A544T5X0_9BACI</name>